<dbReference type="InterPro" id="IPR027417">
    <property type="entry name" value="P-loop_NTPase"/>
</dbReference>
<keyword evidence="1" id="KW-0175">Coiled coil</keyword>
<feature type="coiled-coil region" evidence="1">
    <location>
        <begin position="872"/>
        <end position="906"/>
    </location>
</feature>
<dbReference type="InterPro" id="IPR013496">
    <property type="entry name" value="CHP02680"/>
</dbReference>
<sequence>MSERWHMNRIGFVNFWLYDDEVFSFADGKLLLRGQNGSGKSITTQSFIPFILDGDRTPSRLDPFGSSDRRMEYYFLNDGEKEEATGYLYLEFRKGNRYRTIGIGQQAQKGKAMGFWGFLVLDGRRIGYDFNLYRDVGNTKIVYTKQEIKKELGENNLFTEAQKEYMGLVNKHIFGFPRLEQYEQFIRLLIKVRAPKLSKEFTPKKVYEILNDSLQTLSDEDLRAMVDAMEKMDDIQDKLNGLKRAYKDLQIIRNEYVRYNQYMLGQKAIAYLEEKAMVDAARGKLEAETDELKETKEKLEKSYRRAGELKGEKSLLEREKEAIGTTDLEEAEEKLRTCRKRQEDAQREIALYCQGIEHRRNTIREYDAIVREIQKNIDAYQMEIEQLVNDMDELQNIICFSGHGQILSLWKTSDGYGECKKIKSEIEKLCINVQAALDELKKFREIQIQCDRLSKDCSSLEEKKAQAWQQVNDAETMEDALRDDLIEAYYGLEQLNQEFYLSKKELEQISIYIQKYQDVSDYGNIRNLIGNIWEMKNQKLGSELSVLEVRKEKKAESVRICREELEELEKVSEITPVRREILSRTREKLAENNISFSPFYEAVDFTEHISMRDRDLLECQLEDAGLLDALVVPQKDYTRAMEILEEWSDKILCLKDSGKTRYSKLAAVAGDMELRKMTERILSNIGEEDDCQIVLKPDGYFRHGALEGYSRPEREACYIGEAIRKEKKKEQIRRKKEELQLLQQELEALGQEIDGLRKRIGILQEEYHGLPVFDELDEAIAMKKDLNWTFEKCSEECGKKQKEKEGCEIQKKQSAQRVIAKCRELPYERNIESYEEILGALYEYKGQLESLQMAVMGFLAEQAREDMQKQLIEKEEDAIDREDIYKKRAEQEVQEQKLQIEKLDEFLNAPENKERAKRLKIIWKELNLKDDEERELGKEQAVWENTVKRLEPDIETQKKSVMEKMEKEVRLRKYFDEELSLGLVFARESKTTPEAAKQAKTVIREADRNKSVAEIVSNMDRIFHAHIGSLVIYGTFMEDCFAEETTDAMALRKRHRIVSYMQGRKLYFEEFYQVIKERIDETQLLIRQKDRELFENILSDTLSRKLNVRIAESRKWIQDMSSLMRKIDTSMSLTFSLDWRAKTAGGEGELDTAELEKMLNRDRELMTAEDIERISAHFRNKIYTVKQMAEENGEVLSYTDLVREALDYRKWFEFKMFYYRNDENKKELTNGAFNRFSGGEKAMAMYVPLFAALNAQYKKAEPDDLPRIIALDEAFAGVDDKNISSMFDLVRKFDFDFIMNSQVLWGCYASVPFLRIAELLRPANSKVVTVIYYLWNGKQRIIEE</sequence>
<evidence type="ECO:0000313" key="2">
    <source>
        <dbReference type="EMBL" id="MXP78540.1"/>
    </source>
</evidence>
<proteinExistence type="predicted"/>
<evidence type="ECO:0000256" key="1">
    <source>
        <dbReference type="SAM" id="Coils"/>
    </source>
</evidence>
<feature type="coiled-coil region" evidence="1">
    <location>
        <begin position="278"/>
        <end position="463"/>
    </location>
</feature>
<feature type="coiled-coil region" evidence="1">
    <location>
        <begin position="722"/>
        <end position="766"/>
    </location>
</feature>
<dbReference type="NCBIfam" id="TIGR02680">
    <property type="entry name" value="TIGR02680 family protein"/>
    <property type="match status" value="1"/>
</dbReference>
<protein>
    <submittedName>
        <fullName evidence="2">TIGR02680 family protein</fullName>
    </submittedName>
</protein>
<name>A0A7X3MLG8_9FIRM</name>
<dbReference type="SUPFAM" id="SSF52540">
    <property type="entry name" value="P-loop containing nucleoside triphosphate hydrolases"/>
    <property type="match status" value="1"/>
</dbReference>
<dbReference type="Proteomes" id="UP000460412">
    <property type="component" value="Unassembled WGS sequence"/>
</dbReference>
<dbReference type="EMBL" id="WUQX01000001">
    <property type="protein sequence ID" value="MXP78540.1"/>
    <property type="molecule type" value="Genomic_DNA"/>
</dbReference>
<evidence type="ECO:0000313" key="3">
    <source>
        <dbReference type="Proteomes" id="UP000460412"/>
    </source>
</evidence>
<reference evidence="2 3" key="1">
    <citation type="submission" date="2019-12" db="EMBL/GenBank/DDBJ databases">
        <title>Sporaefaciens musculi gen. nov., sp. nov., a novel bacterium isolated from the caecum of an obese mouse.</title>
        <authorList>
            <person name="Rasmussen T.S."/>
            <person name="Streidl T."/>
            <person name="Hitch T.C.A."/>
            <person name="Wortmann E."/>
            <person name="Deptula P."/>
            <person name="Hansen M."/>
            <person name="Nielsen D.S."/>
            <person name="Clavel T."/>
            <person name="Vogensen F.K."/>
        </authorList>
    </citation>
    <scope>NUCLEOTIDE SEQUENCE [LARGE SCALE GENOMIC DNA]</scope>
    <source>
        <strain evidence="2 3">WCA-9-b2</strain>
    </source>
</reference>
<feature type="coiled-coil region" evidence="1">
    <location>
        <begin position="225"/>
        <end position="252"/>
    </location>
</feature>
<organism evidence="2 3">
    <name type="scientific">Sporofaciens musculi</name>
    <dbReference type="NCBI Taxonomy" id="2681861"/>
    <lineage>
        <taxon>Bacteria</taxon>
        <taxon>Bacillati</taxon>
        <taxon>Bacillota</taxon>
        <taxon>Clostridia</taxon>
        <taxon>Lachnospirales</taxon>
        <taxon>Lachnospiraceae</taxon>
        <taxon>Sporofaciens</taxon>
    </lineage>
</organism>
<dbReference type="Gene3D" id="3.40.50.300">
    <property type="entry name" value="P-loop containing nucleotide triphosphate hydrolases"/>
    <property type="match status" value="2"/>
</dbReference>
<comment type="caution">
    <text evidence="2">The sequence shown here is derived from an EMBL/GenBank/DDBJ whole genome shotgun (WGS) entry which is preliminary data.</text>
</comment>
<dbReference type="RefSeq" id="WP_159755304.1">
    <property type="nucleotide sequence ID" value="NZ_WUQX01000001.1"/>
</dbReference>
<keyword evidence="3" id="KW-1185">Reference proteome</keyword>
<gene>
    <name evidence="2" type="ORF">GN277_25325</name>
</gene>
<dbReference type="Pfam" id="PF13558">
    <property type="entry name" value="SbcC_Walker_B"/>
    <property type="match status" value="1"/>
</dbReference>
<accession>A0A7X3MLG8</accession>